<keyword evidence="3 6" id="KW-0812">Transmembrane</keyword>
<sequence length="70" mass="7372">MSWDDLFWLPAAVSGGLFTVLLAAGTLVSVLRSESHDRAAKAAWAAVVLLAPVLGPVLWLALLGSRPSRC</sequence>
<gene>
    <name evidence="8" type="ORF">HGG74_13235</name>
</gene>
<dbReference type="EMBL" id="JAAZSQ010000012">
    <property type="protein sequence ID" value="NKX55482.1"/>
    <property type="molecule type" value="Genomic_DNA"/>
</dbReference>
<keyword evidence="4 6" id="KW-1133">Transmembrane helix</keyword>
<name>A0A7X6HE45_9MICC</name>
<evidence type="ECO:0000256" key="4">
    <source>
        <dbReference type="ARBA" id="ARBA00022989"/>
    </source>
</evidence>
<comment type="subcellular location">
    <subcellularLocation>
        <location evidence="1">Cell membrane</location>
        <topology evidence="1">Multi-pass membrane protein</topology>
    </subcellularLocation>
</comment>
<evidence type="ECO:0000313" key="8">
    <source>
        <dbReference type="EMBL" id="NKX55482.1"/>
    </source>
</evidence>
<dbReference type="Pfam" id="PF13396">
    <property type="entry name" value="PLDc_N"/>
    <property type="match status" value="1"/>
</dbReference>
<accession>A0A7X6HE45</accession>
<dbReference type="AlphaFoldDB" id="A0A7X6HE45"/>
<evidence type="ECO:0000256" key="2">
    <source>
        <dbReference type="ARBA" id="ARBA00022475"/>
    </source>
</evidence>
<proteinExistence type="predicted"/>
<feature type="domain" description="Cardiolipin synthase N-terminal" evidence="7">
    <location>
        <begin position="22"/>
        <end position="61"/>
    </location>
</feature>
<dbReference type="RefSeq" id="WP_168487033.1">
    <property type="nucleotide sequence ID" value="NZ_JAAZSQ010000012.1"/>
</dbReference>
<evidence type="ECO:0000256" key="5">
    <source>
        <dbReference type="ARBA" id="ARBA00023136"/>
    </source>
</evidence>
<dbReference type="InterPro" id="IPR027379">
    <property type="entry name" value="CLS_N"/>
</dbReference>
<keyword evidence="5 6" id="KW-0472">Membrane</keyword>
<evidence type="ECO:0000256" key="6">
    <source>
        <dbReference type="SAM" id="Phobius"/>
    </source>
</evidence>
<organism evidence="8 9">
    <name type="scientific">Arthrobacter mobilis</name>
    <dbReference type="NCBI Taxonomy" id="2724944"/>
    <lineage>
        <taxon>Bacteria</taxon>
        <taxon>Bacillati</taxon>
        <taxon>Actinomycetota</taxon>
        <taxon>Actinomycetes</taxon>
        <taxon>Micrococcales</taxon>
        <taxon>Micrococcaceae</taxon>
        <taxon>Arthrobacter</taxon>
    </lineage>
</organism>
<evidence type="ECO:0000256" key="1">
    <source>
        <dbReference type="ARBA" id="ARBA00004651"/>
    </source>
</evidence>
<keyword evidence="9" id="KW-1185">Reference proteome</keyword>
<dbReference type="GO" id="GO:0005886">
    <property type="term" value="C:plasma membrane"/>
    <property type="evidence" value="ECO:0007669"/>
    <property type="project" value="UniProtKB-SubCell"/>
</dbReference>
<feature type="transmembrane region" description="Helical" evidence="6">
    <location>
        <begin position="6"/>
        <end position="31"/>
    </location>
</feature>
<dbReference type="Proteomes" id="UP000544090">
    <property type="component" value="Unassembled WGS sequence"/>
</dbReference>
<keyword evidence="2" id="KW-1003">Cell membrane</keyword>
<evidence type="ECO:0000259" key="7">
    <source>
        <dbReference type="Pfam" id="PF13396"/>
    </source>
</evidence>
<comment type="caution">
    <text evidence="8">The sequence shown here is derived from an EMBL/GenBank/DDBJ whole genome shotgun (WGS) entry which is preliminary data.</text>
</comment>
<evidence type="ECO:0000256" key="3">
    <source>
        <dbReference type="ARBA" id="ARBA00022692"/>
    </source>
</evidence>
<protein>
    <recommendedName>
        <fullName evidence="7">Cardiolipin synthase N-terminal domain-containing protein</fullName>
    </recommendedName>
</protein>
<feature type="transmembrane region" description="Helical" evidence="6">
    <location>
        <begin position="43"/>
        <end position="62"/>
    </location>
</feature>
<evidence type="ECO:0000313" key="9">
    <source>
        <dbReference type="Proteomes" id="UP000544090"/>
    </source>
</evidence>
<reference evidence="8 9" key="1">
    <citation type="submission" date="2020-04" db="EMBL/GenBank/DDBJ databases">
        <title>Arthrobacter sp. nov.</title>
        <authorList>
            <person name="Liu S."/>
        </authorList>
    </citation>
    <scope>NUCLEOTIDE SEQUENCE [LARGE SCALE GENOMIC DNA]</scope>
    <source>
        <strain evidence="8 9">E918</strain>
    </source>
</reference>